<keyword evidence="4" id="KW-0963">Cytoplasm</keyword>
<dbReference type="GO" id="GO:0044782">
    <property type="term" value="P:cilium organization"/>
    <property type="evidence" value="ECO:0007669"/>
    <property type="project" value="TreeGrafter"/>
</dbReference>
<dbReference type="Proteomes" id="UP000516260">
    <property type="component" value="Chromosome 13"/>
</dbReference>
<dbReference type="Pfam" id="PF10595">
    <property type="entry name" value="FAM161A_B"/>
    <property type="match status" value="1"/>
</dbReference>
<keyword evidence="14" id="KW-1185">Reference proteome</keyword>
<evidence type="ECO:0000256" key="2">
    <source>
        <dbReference type="ARBA" id="ARBA00004120"/>
    </source>
</evidence>
<feature type="region of interest" description="Disordered" evidence="12">
    <location>
        <begin position="335"/>
        <end position="355"/>
    </location>
</feature>
<feature type="compositionally biased region" description="Polar residues" evidence="12">
    <location>
        <begin position="335"/>
        <end position="352"/>
    </location>
</feature>
<dbReference type="AlphaFoldDB" id="A0A4Z2C5J3"/>
<dbReference type="EMBL" id="SWLE01000005">
    <property type="protein sequence ID" value="TNM99462.1"/>
    <property type="molecule type" value="Genomic_DNA"/>
</dbReference>
<keyword evidence="7" id="KW-0969">Cilium</keyword>
<dbReference type="InterPro" id="IPR019579">
    <property type="entry name" value="FAM161A/B"/>
</dbReference>
<feature type="compositionally biased region" description="Basic and acidic residues" evidence="12">
    <location>
        <begin position="149"/>
        <end position="158"/>
    </location>
</feature>
<sequence length="423" mass="49517">MTVYSAWLWLNTATIHPTPRHRINWKNWTRQRIPLYFALLTEDSSASSSAAMYRPSSVKNKELMTLYEGDGEESFYQNEDSTSEEDLEERRGAKGYRSSLSLEIYGLRREQQVYFSNQEYYARLEELKRTHLRNMADLEKMYISQERVRDEGYGRGDDREDDREDGLTISFGPARKLQRINSQEELDFHETSSSSDYSELHSAESVGELEMDVARRTDQERTYGRDYTPSPEDMMFLPRRTSQNKTRTASPQTIVSVRPNSKVTVPKPFQMMLREEERKRHKVRTRSEIELENTLLRRELEELQECQKKFRASPAPAHIHLPLYEVISQRFSQARSVSNTSRRNQGSPTAQPFTFLERERRKKEAKIEEELGRLGPKEERQVFKARPVPRSLYAAKQRSKSTSRHPKILNVCMLERGVTGGPQ</sequence>
<proteinExistence type="inferred from homology"/>
<evidence type="ECO:0000256" key="8">
    <source>
        <dbReference type="ARBA" id="ARBA00023212"/>
    </source>
</evidence>
<dbReference type="InterPro" id="IPR051655">
    <property type="entry name" value="FAM161"/>
</dbReference>
<evidence type="ECO:0000256" key="3">
    <source>
        <dbReference type="ARBA" id="ARBA00006663"/>
    </source>
</evidence>
<feature type="region of interest" description="Disordered" evidence="12">
    <location>
        <begin position="72"/>
        <end position="92"/>
    </location>
</feature>
<comment type="caution">
    <text evidence="13">The sequence shown here is derived from an EMBL/GenBank/DDBJ whole genome shotgun (WGS) entry which is preliminary data.</text>
</comment>
<gene>
    <name evidence="13" type="ORF">fugu_012495</name>
</gene>
<accession>A0A4Z2C5J3</accession>
<protein>
    <recommendedName>
        <fullName evidence="11">Protein FAM161A</fullName>
    </recommendedName>
</protein>
<feature type="region of interest" description="Disordered" evidence="12">
    <location>
        <begin position="149"/>
        <end position="172"/>
    </location>
</feature>
<evidence type="ECO:0000256" key="7">
    <source>
        <dbReference type="ARBA" id="ARBA00023069"/>
    </source>
</evidence>
<feature type="region of interest" description="Disordered" evidence="12">
    <location>
        <begin position="185"/>
        <end position="207"/>
    </location>
</feature>
<evidence type="ECO:0000256" key="11">
    <source>
        <dbReference type="ARBA" id="ARBA00039949"/>
    </source>
</evidence>
<evidence type="ECO:0000256" key="10">
    <source>
        <dbReference type="ARBA" id="ARBA00037165"/>
    </source>
</evidence>
<evidence type="ECO:0000256" key="12">
    <source>
        <dbReference type="SAM" id="MobiDB-lite"/>
    </source>
</evidence>
<evidence type="ECO:0000256" key="5">
    <source>
        <dbReference type="ARBA" id="ARBA00022794"/>
    </source>
</evidence>
<name>A0A4Z2C5J3_9TELE</name>
<dbReference type="GO" id="GO:0005814">
    <property type="term" value="C:centriole"/>
    <property type="evidence" value="ECO:0007669"/>
    <property type="project" value="UniProtKB-SubCell"/>
</dbReference>
<evidence type="ECO:0000256" key="6">
    <source>
        <dbReference type="ARBA" id="ARBA00023054"/>
    </source>
</evidence>
<evidence type="ECO:0000256" key="4">
    <source>
        <dbReference type="ARBA" id="ARBA00022490"/>
    </source>
</evidence>
<organism evidence="13 14">
    <name type="scientific">Takifugu bimaculatus</name>
    <dbReference type="NCBI Taxonomy" id="433685"/>
    <lineage>
        <taxon>Eukaryota</taxon>
        <taxon>Metazoa</taxon>
        <taxon>Chordata</taxon>
        <taxon>Craniata</taxon>
        <taxon>Vertebrata</taxon>
        <taxon>Euteleostomi</taxon>
        <taxon>Actinopterygii</taxon>
        <taxon>Neopterygii</taxon>
        <taxon>Teleostei</taxon>
        <taxon>Neoteleostei</taxon>
        <taxon>Acanthomorphata</taxon>
        <taxon>Eupercaria</taxon>
        <taxon>Tetraodontiformes</taxon>
        <taxon>Tetradontoidea</taxon>
        <taxon>Tetraodontidae</taxon>
        <taxon>Takifugu</taxon>
    </lineage>
</organism>
<evidence type="ECO:0000256" key="9">
    <source>
        <dbReference type="ARBA" id="ARBA00023273"/>
    </source>
</evidence>
<keyword evidence="6" id="KW-0175">Coiled coil</keyword>
<evidence type="ECO:0000313" key="14">
    <source>
        <dbReference type="Proteomes" id="UP000516260"/>
    </source>
</evidence>
<comment type="function">
    <text evidence="10">Involved in ciliogenesis.</text>
</comment>
<keyword evidence="8" id="KW-0206">Cytoskeleton</keyword>
<evidence type="ECO:0000313" key="13">
    <source>
        <dbReference type="EMBL" id="TNM99462.1"/>
    </source>
</evidence>
<comment type="subcellular location">
    <subcellularLocation>
        <location evidence="2">Cytoplasm</location>
        <location evidence="2">Cytoskeleton</location>
        <location evidence="2">Cilium basal body</location>
    </subcellularLocation>
    <subcellularLocation>
        <location evidence="1">Cytoplasm</location>
        <location evidence="1">Cytoskeleton</location>
        <location evidence="1">Microtubule organizing center</location>
        <location evidence="1">Centrosome</location>
        <location evidence="1">Centriole</location>
    </subcellularLocation>
</comment>
<keyword evidence="9" id="KW-0966">Cell projection</keyword>
<dbReference type="GO" id="GO:0005929">
    <property type="term" value="C:cilium"/>
    <property type="evidence" value="ECO:0007669"/>
    <property type="project" value="TreeGrafter"/>
</dbReference>
<evidence type="ECO:0000256" key="1">
    <source>
        <dbReference type="ARBA" id="ARBA00004114"/>
    </source>
</evidence>
<dbReference type="PANTHER" id="PTHR21501:SF3">
    <property type="entry name" value="PROTEIN FAM161A"/>
    <property type="match status" value="1"/>
</dbReference>
<keyword evidence="5" id="KW-0970">Cilium biogenesis/degradation</keyword>
<reference evidence="13 14" key="1">
    <citation type="submission" date="2019-04" db="EMBL/GenBank/DDBJ databases">
        <title>The sequence and de novo assembly of Takifugu bimaculatus genome using PacBio and Hi-C technologies.</title>
        <authorList>
            <person name="Xu P."/>
            <person name="Liu B."/>
            <person name="Zhou Z."/>
        </authorList>
    </citation>
    <scope>NUCLEOTIDE SEQUENCE [LARGE SCALE GENOMIC DNA]</scope>
    <source>
        <strain evidence="13">TB-2018</strain>
        <tissue evidence="13">Muscle</tissue>
    </source>
</reference>
<dbReference type="PANTHER" id="PTHR21501">
    <property type="entry name" value="PROTEIN FAM-161"/>
    <property type="match status" value="1"/>
</dbReference>
<comment type="similarity">
    <text evidence="3">Belongs to the FAM161 family.</text>
</comment>